<dbReference type="InterPro" id="IPR003423">
    <property type="entry name" value="OMP_efflux"/>
</dbReference>
<evidence type="ECO:0000313" key="3">
    <source>
        <dbReference type="EMBL" id="PEH89854.1"/>
    </source>
</evidence>
<comment type="subcellular location">
    <subcellularLocation>
        <location evidence="2">Cell membrane</location>
        <topology evidence="2">Lipid-anchor</topology>
    </subcellularLocation>
</comment>
<comment type="similarity">
    <text evidence="1 2">Belongs to the outer membrane factor (OMF) (TC 1.B.17) family.</text>
</comment>
<accession>A0A2A7UX85</accession>
<dbReference type="Proteomes" id="UP000220246">
    <property type="component" value="Unassembled WGS sequence"/>
</dbReference>
<keyword evidence="2" id="KW-0732">Signal</keyword>
<dbReference type="InterPro" id="IPR010131">
    <property type="entry name" value="MdtP/NodT-like"/>
</dbReference>
<keyword evidence="2" id="KW-0472">Membrane</keyword>
<dbReference type="AlphaFoldDB" id="A0A2A7UX85"/>
<dbReference type="GeneID" id="80802065"/>
<dbReference type="SUPFAM" id="SSF56954">
    <property type="entry name" value="Outer membrane efflux proteins (OEP)"/>
    <property type="match status" value="1"/>
</dbReference>
<dbReference type="STRING" id="1219032.GCA_001515545_00502"/>
<keyword evidence="2" id="KW-0449">Lipoprotein</keyword>
<keyword evidence="4" id="KW-1185">Reference proteome</keyword>
<protein>
    <submittedName>
        <fullName evidence="3">Multidrug transporter</fullName>
    </submittedName>
</protein>
<dbReference type="Gene3D" id="2.20.200.10">
    <property type="entry name" value="Outer membrane efflux proteins (OEP)"/>
    <property type="match status" value="1"/>
</dbReference>
<reference evidence="4" key="1">
    <citation type="submission" date="2017-09" db="EMBL/GenBank/DDBJ databases">
        <title>FDA dAtabase for Regulatory Grade micrObial Sequences (FDA-ARGOS): Supporting development and validation of Infectious Disease Dx tests.</title>
        <authorList>
            <person name="Minogue T."/>
            <person name="Wolcott M."/>
            <person name="Wasieloski L."/>
            <person name="Aguilar W."/>
            <person name="Moore D."/>
            <person name="Tallon L."/>
            <person name="Sadzewicz L."/>
            <person name="Ott S."/>
            <person name="Zhao X."/>
            <person name="Nagaraj S."/>
            <person name="Vavikolanu K."/>
            <person name="Aluvathingal J."/>
            <person name="Nadendla S."/>
            <person name="Sichtig H."/>
        </authorList>
    </citation>
    <scope>NUCLEOTIDE SEQUENCE [LARGE SCALE GENOMIC DNA]</scope>
    <source>
        <strain evidence="4">FDAARGOS_394</strain>
    </source>
</reference>
<dbReference type="EMBL" id="PDEA01000001">
    <property type="protein sequence ID" value="PEH89854.1"/>
    <property type="molecule type" value="Genomic_DNA"/>
</dbReference>
<dbReference type="OrthoDB" id="9770517at2"/>
<evidence type="ECO:0000313" key="4">
    <source>
        <dbReference type="Proteomes" id="UP000220246"/>
    </source>
</evidence>
<keyword evidence="2" id="KW-1134">Transmembrane beta strand</keyword>
<proteinExistence type="inferred from homology"/>
<organism evidence="3 4">
    <name type="scientific">Comamonas terrigena</name>
    <dbReference type="NCBI Taxonomy" id="32013"/>
    <lineage>
        <taxon>Bacteria</taxon>
        <taxon>Pseudomonadati</taxon>
        <taxon>Pseudomonadota</taxon>
        <taxon>Betaproteobacteria</taxon>
        <taxon>Burkholderiales</taxon>
        <taxon>Comamonadaceae</taxon>
        <taxon>Comamonas</taxon>
    </lineage>
</organism>
<dbReference type="PANTHER" id="PTHR30203:SF32">
    <property type="entry name" value="CATION EFFLUX SYSTEM PROTEIN CUSC"/>
    <property type="match status" value="1"/>
</dbReference>
<feature type="signal peptide" evidence="2">
    <location>
        <begin position="1"/>
        <end position="29"/>
    </location>
</feature>
<feature type="chain" id="PRO_5011819792" evidence="2">
    <location>
        <begin position="30"/>
        <end position="480"/>
    </location>
</feature>
<dbReference type="PROSITE" id="PS51257">
    <property type="entry name" value="PROKAR_LIPOPROTEIN"/>
    <property type="match status" value="1"/>
</dbReference>
<dbReference type="GO" id="GO:0015562">
    <property type="term" value="F:efflux transmembrane transporter activity"/>
    <property type="evidence" value="ECO:0007669"/>
    <property type="project" value="InterPro"/>
</dbReference>
<dbReference type="NCBIfam" id="TIGR01845">
    <property type="entry name" value="outer_NodT"/>
    <property type="match status" value="1"/>
</dbReference>
<dbReference type="Pfam" id="PF02321">
    <property type="entry name" value="OEP"/>
    <property type="match status" value="2"/>
</dbReference>
<dbReference type="RefSeq" id="WP_066533140.1">
    <property type="nucleotide sequence ID" value="NZ_PDEA01000001.1"/>
</dbReference>
<keyword evidence="2" id="KW-0812">Transmembrane</keyword>
<name>A0A2A7UX85_COMTR</name>
<sequence length="480" mass="51581">MNKQRTFQTLPLGALALALTLALGGCSLAPTLQTPEAPIPQQWAGNVPTAAASAAVDWQDFVTDPTVRKLVEQALHNNRDLRQTLLNIEVARAQYRIQRADRLPGLNAQAGGTRQRTPADLSAGGAASIGNTIQAGVGITSFELDLFGRVKSLSDAALQDYLATEEAGRAARLSLVAEVVQAYLTRDSAQRRLKLTQLTLAARERSLELIEQRRRNGASSAVDYQEALGLTEQARADFERNAREFSQATNALALLVGDHQAVAALPVAVATGPLVLQQLVPDMPAALLTRRPDILAAEHQLQARNANIGAARAAFFPSISLTGFFGSSSADLSRLFEGGQQAWSFAPQLTLPIFDGGRNRANLDVAKVRKDMAVAKYEATIQTAFREVADALAATDTLRREESARQALAASSTETMRLSEARYRAGVDSHLRYLDAQRSNYTNQVALIEVTTQRQTALVSLFRALGGSWSAAPKADAGNS</sequence>
<dbReference type="PANTHER" id="PTHR30203">
    <property type="entry name" value="OUTER MEMBRANE CATION EFFLUX PROTEIN"/>
    <property type="match status" value="1"/>
</dbReference>
<dbReference type="GO" id="GO:0005886">
    <property type="term" value="C:plasma membrane"/>
    <property type="evidence" value="ECO:0007669"/>
    <property type="project" value="UniProtKB-SubCell"/>
</dbReference>
<dbReference type="Gene3D" id="1.20.1600.10">
    <property type="entry name" value="Outer membrane efflux proteins (OEP)"/>
    <property type="match status" value="1"/>
</dbReference>
<gene>
    <name evidence="3" type="ORF">CRM82_15690</name>
</gene>
<evidence type="ECO:0000256" key="1">
    <source>
        <dbReference type="ARBA" id="ARBA00007613"/>
    </source>
</evidence>
<keyword evidence="2" id="KW-0564">Palmitate</keyword>
<comment type="caution">
    <text evidence="3">The sequence shown here is derived from an EMBL/GenBank/DDBJ whole genome shotgun (WGS) entry which is preliminary data.</text>
</comment>
<evidence type="ECO:0000256" key="2">
    <source>
        <dbReference type="RuleBase" id="RU362097"/>
    </source>
</evidence>